<dbReference type="RefSeq" id="XP_049133960.1">
    <property type="nucleotide sequence ID" value="XM_049278003.1"/>
</dbReference>
<name>A0AA37PGG7_9PEZI</name>
<accession>A0AA37PGG7</accession>
<keyword evidence="2" id="KW-1185">Reference proteome</keyword>
<dbReference type="GeneID" id="73332593"/>
<reference evidence="1 2" key="1">
    <citation type="submission" date="2022-03" db="EMBL/GenBank/DDBJ databases">
        <title>Genome data of Colletotrichum spp.</title>
        <authorList>
            <person name="Utami Y.D."/>
            <person name="Hiruma K."/>
        </authorList>
    </citation>
    <scope>NUCLEOTIDE SEQUENCE [LARGE SCALE GENOMIC DNA]</scope>
    <source>
        <strain evidence="1 2">MAFF 239500</strain>
    </source>
</reference>
<sequence>MARHSRIQGELDRKPVFTWDGMFCVSSVADDAGLCIFYESWKRTTSTEKLGVAIVRSTFDRVSDGRRWLAMLAEL</sequence>
<comment type="caution">
    <text evidence="1">The sequence shown here is derived from an EMBL/GenBank/DDBJ whole genome shotgun (WGS) entry which is preliminary data.</text>
</comment>
<protein>
    <submittedName>
        <fullName evidence="1">Uncharacterized protein</fullName>
    </submittedName>
</protein>
<organism evidence="1 2">
    <name type="scientific">Colletotrichum spaethianum</name>
    <dbReference type="NCBI Taxonomy" id="700344"/>
    <lineage>
        <taxon>Eukaryota</taxon>
        <taxon>Fungi</taxon>
        <taxon>Dikarya</taxon>
        <taxon>Ascomycota</taxon>
        <taxon>Pezizomycotina</taxon>
        <taxon>Sordariomycetes</taxon>
        <taxon>Hypocreomycetidae</taxon>
        <taxon>Glomerellales</taxon>
        <taxon>Glomerellaceae</taxon>
        <taxon>Colletotrichum</taxon>
        <taxon>Colletotrichum spaethianum species complex</taxon>
    </lineage>
</organism>
<dbReference type="EMBL" id="BQXU01000051">
    <property type="protein sequence ID" value="GKT51610.1"/>
    <property type="molecule type" value="Genomic_DNA"/>
</dbReference>
<gene>
    <name evidence="1" type="ORF">ColSpa_11791</name>
</gene>
<evidence type="ECO:0000313" key="2">
    <source>
        <dbReference type="Proteomes" id="UP001055115"/>
    </source>
</evidence>
<evidence type="ECO:0000313" key="1">
    <source>
        <dbReference type="EMBL" id="GKT51610.1"/>
    </source>
</evidence>
<dbReference type="Proteomes" id="UP001055115">
    <property type="component" value="Unassembled WGS sequence"/>
</dbReference>
<dbReference type="AlphaFoldDB" id="A0AA37PGG7"/>
<proteinExistence type="predicted"/>